<dbReference type="Gene3D" id="3.10.180.10">
    <property type="entry name" value="2,3-Dihydroxybiphenyl 1,2-Dioxygenase, domain 1"/>
    <property type="match status" value="1"/>
</dbReference>
<dbReference type="PANTHER" id="PTHR35908:SF1">
    <property type="entry name" value="CONSERVED PROTEIN"/>
    <property type="match status" value="1"/>
</dbReference>
<dbReference type="SUPFAM" id="SSF54593">
    <property type="entry name" value="Glyoxalase/Bleomycin resistance protein/Dihydroxybiphenyl dioxygenase"/>
    <property type="match status" value="1"/>
</dbReference>
<sequence length="214" mass="23555">MEMLSRQAASEAVHDLGWRYQLRSLRATIPAASVAEAVALAQTVVDAAGEAADEHLWLDVRRDQLLLAVQSTQDEPWVTEEDVALARRITAAVGGRTRPGVRQVLEIAIDALDINAVRPFWRALLAYADEPDGSLSDPDRQSPPVWFQQMDAPRPQRNRIHFDVTLPHDDAANRMAAAIAAGGRLVYDAEAPAFWVLADPEGNEACVTTWQARD</sequence>
<name>A0ABV8LRU0_9ACTN</name>
<evidence type="ECO:0000313" key="3">
    <source>
        <dbReference type="Proteomes" id="UP001595816"/>
    </source>
</evidence>
<dbReference type="InterPro" id="IPR041581">
    <property type="entry name" value="Glyoxalase_6"/>
</dbReference>
<reference evidence="3" key="1">
    <citation type="journal article" date="2019" name="Int. J. Syst. Evol. Microbiol.">
        <title>The Global Catalogue of Microorganisms (GCM) 10K type strain sequencing project: providing services to taxonomists for standard genome sequencing and annotation.</title>
        <authorList>
            <consortium name="The Broad Institute Genomics Platform"/>
            <consortium name="The Broad Institute Genome Sequencing Center for Infectious Disease"/>
            <person name="Wu L."/>
            <person name="Ma J."/>
        </authorList>
    </citation>
    <scope>NUCLEOTIDE SEQUENCE [LARGE SCALE GENOMIC DNA]</scope>
    <source>
        <strain evidence="3">CGMCC 4.7289</strain>
    </source>
</reference>
<proteinExistence type="predicted"/>
<gene>
    <name evidence="2" type="ORF">ACFOZ4_20555</name>
</gene>
<dbReference type="Proteomes" id="UP001595816">
    <property type="component" value="Unassembled WGS sequence"/>
</dbReference>
<dbReference type="Pfam" id="PF18029">
    <property type="entry name" value="Glyoxalase_6"/>
    <property type="match status" value="1"/>
</dbReference>
<keyword evidence="3" id="KW-1185">Reference proteome</keyword>
<feature type="domain" description="Glyoxalase-like" evidence="1">
    <location>
        <begin position="107"/>
        <end position="208"/>
    </location>
</feature>
<dbReference type="RefSeq" id="WP_253751992.1">
    <property type="nucleotide sequence ID" value="NZ_JAMZDZ010000001.1"/>
</dbReference>
<evidence type="ECO:0000259" key="1">
    <source>
        <dbReference type="Pfam" id="PF18029"/>
    </source>
</evidence>
<accession>A0ABV8LRU0</accession>
<evidence type="ECO:0000313" key="2">
    <source>
        <dbReference type="EMBL" id="MFC4133010.1"/>
    </source>
</evidence>
<dbReference type="InterPro" id="IPR029068">
    <property type="entry name" value="Glyas_Bleomycin-R_OHBP_Dase"/>
</dbReference>
<comment type="caution">
    <text evidence="2">The sequence shown here is derived from an EMBL/GenBank/DDBJ whole genome shotgun (WGS) entry which is preliminary data.</text>
</comment>
<organism evidence="2 3">
    <name type="scientific">Hamadaea flava</name>
    <dbReference type="NCBI Taxonomy" id="1742688"/>
    <lineage>
        <taxon>Bacteria</taxon>
        <taxon>Bacillati</taxon>
        <taxon>Actinomycetota</taxon>
        <taxon>Actinomycetes</taxon>
        <taxon>Micromonosporales</taxon>
        <taxon>Micromonosporaceae</taxon>
        <taxon>Hamadaea</taxon>
    </lineage>
</organism>
<dbReference type="EMBL" id="JBHSAY010000009">
    <property type="protein sequence ID" value="MFC4133010.1"/>
    <property type="molecule type" value="Genomic_DNA"/>
</dbReference>
<dbReference type="PANTHER" id="PTHR35908">
    <property type="entry name" value="HYPOTHETICAL FUSION PROTEIN"/>
    <property type="match status" value="1"/>
</dbReference>
<protein>
    <submittedName>
        <fullName evidence="2">VOC family protein</fullName>
    </submittedName>
</protein>